<keyword evidence="4" id="KW-1185">Reference proteome</keyword>
<dbReference type="PANTHER" id="PTHR45860">
    <property type="entry name" value="TRANSLATION INITIATION FACTOR EIF-2B SUBUNIT ALPHA"/>
    <property type="match status" value="1"/>
</dbReference>
<name>A0A453K4R9_AEGTS</name>
<dbReference type="Proteomes" id="UP000015105">
    <property type="component" value="Chromosome 5D"/>
</dbReference>
<evidence type="ECO:0000256" key="2">
    <source>
        <dbReference type="SAM" id="MobiDB-lite"/>
    </source>
</evidence>
<comment type="similarity">
    <text evidence="1">Belongs to the eIF-2B alpha/beta/delta subunits family.</text>
</comment>
<reference evidence="3" key="3">
    <citation type="journal article" date="2017" name="Nature">
        <title>Genome sequence of the progenitor of the wheat D genome Aegilops tauschii.</title>
        <authorList>
            <person name="Luo M.C."/>
            <person name="Gu Y.Q."/>
            <person name="Puiu D."/>
            <person name="Wang H."/>
            <person name="Twardziok S.O."/>
            <person name="Deal K.R."/>
            <person name="Huo N."/>
            <person name="Zhu T."/>
            <person name="Wang L."/>
            <person name="Wang Y."/>
            <person name="McGuire P.E."/>
            <person name="Liu S."/>
            <person name="Long H."/>
            <person name="Ramasamy R.K."/>
            <person name="Rodriguez J.C."/>
            <person name="Van S.L."/>
            <person name="Yuan L."/>
            <person name="Wang Z."/>
            <person name="Xia Z."/>
            <person name="Xiao L."/>
            <person name="Anderson O.D."/>
            <person name="Ouyang S."/>
            <person name="Liang Y."/>
            <person name="Zimin A.V."/>
            <person name="Pertea G."/>
            <person name="Qi P."/>
            <person name="Bennetzen J.L."/>
            <person name="Dai X."/>
            <person name="Dawson M.W."/>
            <person name="Muller H.G."/>
            <person name="Kugler K."/>
            <person name="Rivarola-Duarte L."/>
            <person name="Spannagl M."/>
            <person name="Mayer K.F.X."/>
            <person name="Lu F.H."/>
            <person name="Bevan M.W."/>
            <person name="Leroy P."/>
            <person name="Li P."/>
            <person name="You F.M."/>
            <person name="Sun Q."/>
            <person name="Liu Z."/>
            <person name="Lyons E."/>
            <person name="Wicker T."/>
            <person name="Salzberg S.L."/>
            <person name="Devos K.M."/>
            <person name="Dvorak J."/>
        </authorList>
    </citation>
    <scope>NUCLEOTIDE SEQUENCE [LARGE SCALE GENOMIC DNA]</scope>
    <source>
        <strain evidence="3">cv. AL8/78</strain>
    </source>
</reference>
<dbReference type="AlphaFoldDB" id="A0A453K4R9"/>
<dbReference type="EnsemblPlants" id="AET5Gv20290100.4">
    <property type="protein sequence ID" value="AET5Gv20290100.4"/>
    <property type="gene ID" value="AET5Gv20290100"/>
</dbReference>
<evidence type="ECO:0000256" key="1">
    <source>
        <dbReference type="ARBA" id="ARBA00007251"/>
    </source>
</evidence>
<dbReference type="GO" id="GO:0005085">
    <property type="term" value="F:guanyl-nucleotide exchange factor activity"/>
    <property type="evidence" value="ECO:0007669"/>
    <property type="project" value="TreeGrafter"/>
</dbReference>
<dbReference type="Gene3D" id="1.20.120.1070">
    <property type="entry name" value="Translation initiation factor eIF-2B, N-terminal domain"/>
    <property type="match status" value="1"/>
</dbReference>
<protein>
    <submittedName>
        <fullName evidence="3">Uncharacterized protein</fullName>
    </submittedName>
</protein>
<organism evidence="3 4">
    <name type="scientific">Aegilops tauschii subsp. strangulata</name>
    <name type="common">Goatgrass</name>
    <dbReference type="NCBI Taxonomy" id="200361"/>
    <lineage>
        <taxon>Eukaryota</taxon>
        <taxon>Viridiplantae</taxon>
        <taxon>Streptophyta</taxon>
        <taxon>Embryophyta</taxon>
        <taxon>Tracheophyta</taxon>
        <taxon>Spermatophyta</taxon>
        <taxon>Magnoliopsida</taxon>
        <taxon>Liliopsida</taxon>
        <taxon>Poales</taxon>
        <taxon>Poaceae</taxon>
        <taxon>BOP clade</taxon>
        <taxon>Pooideae</taxon>
        <taxon>Triticodae</taxon>
        <taxon>Triticeae</taxon>
        <taxon>Triticinae</taxon>
        <taxon>Aegilops</taxon>
    </lineage>
</organism>
<dbReference type="Gramene" id="AET5Gv20290100.4">
    <property type="protein sequence ID" value="AET5Gv20290100.4"/>
    <property type="gene ID" value="AET5Gv20290100"/>
</dbReference>
<proteinExistence type="inferred from homology"/>
<reference evidence="3" key="4">
    <citation type="submission" date="2019-03" db="UniProtKB">
        <authorList>
            <consortium name="EnsemblPlants"/>
        </authorList>
    </citation>
    <scope>IDENTIFICATION</scope>
</reference>
<dbReference type="InterPro" id="IPR042528">
    <property type="entry name" value="elF-2B_alpha_N"/>
</dbReference>
<reference evidence="4" key="2">
    <citation type="journal article" date="2017" name="Nat. Plants">
        <title>The Aegilops tauschii genome reveals multiple impacts of transposons.</title>
        <authorList>
            <person name="Zhao G."/>
            <person name="Zou C."/>
            <person name="Li K."/>
            <person name="Wang K."/>
            <person name="Li T."/>
            <person name="Gao L."/>
            <person name="Zhang X."/>
            <person name="Wang H."/>
            <person name="Yang Z."/>
            <person name="Liu X."/>
            <person name="Jiang W."/>
            <person name="Mao L."/>
            <person name="Kong X."/>
            <person name="Jiao Y."/>
            <person name="Jia J."/>
        </authorList>
    </citation>
    <scope>NUCLEOTIDE SEQUENCE [LARGE SCALE GENOMIC DNA]</scope>
    <source>
        <strain evidence="4">cv. AL8/78</strain>
    </source>
</reference>
<sequence length="79" mass="8392">AHADADTAQPPSPGSNGGGVIEEFNFWRRKPEAAEAVAAIMALAAVIRSSRATTMMELEIELKKASDKLKVPKTQCSPP</sequence>
<evidence type="ECO:0000313" key="4">
    <source>
        <dbReference type="Proteomes" id="UP000015105"/>
    </source>
</evidence>
<dbReference type="InterPro" id="IPR051501">
    <property type="entry name" value="eIF2B_alpha/beta/delta"/>
</dbReference>
<evidence type="ECO:0000313" key="3">
    <source>
        <dbReference type="EnsemblPlants" id="AET5Gv20290100.4"/>
    </source>
</evidence>
<dbReference type="GO" id="GO:0005851">
    <property type="term" value="C:eukaryotic translation initiation factor 2B complex"/>
    <property type="evidence" value="ECO:0007669"/>
    <property type="project" value="TreeGrafter"/>
</dbReference>
<feature type="region of interest" description="Disordered" evidence="2">
    <location>
        <begin position="1"/>
        <end position="20"/>
    </location>
</feature>
<dbReference type="GO" id="GO:0003743">
    <property type="term" value="F:translation initiation factor activity"/>
    <property type="evidence" value="ECO:0007669"/>
    <property type="project" value="TreeGrafter"/>
</dbReference>
<dbReference type="PANTHER" id="PTHR45860:SF1">
    <property type="entry name" value="TRANSLATION INITIATION FACTOR EIF-2B SUBUNIT ALPHA"/>
    <property type="match status" value="1"/>
</dbReference>
<accession>A0A453K4R9</accession>
<reference evidence="3" key="5">
    <citation type="journal article" date="2021" name="G3 (Bethesda)">
        <title>Aegilops tauschii genome assembly Aet v5.0 features greater sequence contiguity and improved annotation.</title>
        <authorList>
            <person name="Wang L."/>
            <person name="Zhu T."/>
            <person name="Rodriguez J.C."/>
            <person name="Deal K.R."/>
            <person name="Dubcovsky J."/>
            <person name="McGuire P.E."/>
            <person name="Lux T."/>
            <person name="Spannagl M."/>
            <person name="Mayer K.F.X."/>
            <person name="Baldrich P."/>
            <person name="Meyers B.C."/>
            <person name="Huo N."/>
            <person name="Gu Y.Q."/>
            <person name="Zhou H."/>
            <person name="Devos K.M."/>
            <person name="Bennetzen J.L."/>
            <person name="Unver T."/>
            <person name="Budak H."/>
            <person name="Gulick P.J."/>
            <person name="Galiba G."/>
            <person name="Kalapos B."/>
            <person name="Nelson D.R."/>
            <person name="Li P."/>
            <person name="You F.M."/>
            <person name="Luo M.C."/>
            <person name="Dvorak J."/>
        </authorList>
    </citation>
    <scope>NUCLEOTIDE SEQUENCE [LARGE SCALE GENOMIC DNA]</scope>
    <source>
        <strain evidence="3">cv. AL8/78</strain>
    </source>
</reference>
<reference evidence="4" key="1">
    <citation type="journal article" date="2014" name="Science">
        <title>Ancient hybridizations among the ancestral genomes of bread wheat.</title>
        <authorList>
            <consortium name="International Wheat Genome Sequencing Consortium,"/>
            <person name="Marcussen T."/>
            <person name="Sandve S.R."/>
            <person name="Heier L."/>
            <person name="Spannagl M."/>
            <person name="Pfeifer M."/>
            <person name="Jakobsen K.S."/>
            <person name="Wulff B.B."/>
            <person name="Steuernagel B."/>
            <person name="Mayer K.F."/>
            <person name="Olsen O.A."/>
        </authorList>
    </citation>
    <scope>NUCLEOTIDE SEQUENCE [LARGE SCALE GENOMIC DNA]</scope>
    <source>
        <strain evidence="4">cv. AL8/78</strain>
    </source>
</reference>